<dbReference type="GO" id="GO:0003677">
    <property type="term" value="F:DNA binding"/>
    <property type="evidence" value="ECO:0007669"/>
    <property type="project" value="UniProtKB-KW"/>
</dbReference>
<dbReference type="GO" id="GO:0006313">
    <property type="term" value="P:DNA transposition"/>
    <property type="evidence" value="ECO:0007669"/>
    <property type="project" value="InterPro"/>
</dbReference>
<gene>
    <name evidence="6" type="ORF">F7D95_13375</name>
</gene>
<evidence type="ECO:0000256" key="3">
    <source>
        <dbReference type="ARBA" id="ARBA00023125"/>
    </source>
</evidence>
<comment type="caution">
    <text evidence="6">The sequence shown here is derived from an EMBL/GenBank/DDBJ whole genome shotgun (WGS) entry which is preliminary data.</text>
</comment>
<feature type="domain" description="Transposase IS4-like" evidence="5">
    <location>
        <begin position="123"/>
        <end position="367"/>
    </location>
</feature>
<dbReference type="PANTHER" id="PTHR33258:SF1">
    <property type="entry name" value="TRANSPOSASE INSL FOR INSERTION SEQUENCE ELEMENT IS186A-RELATED"/>
    <property type="match status" value="1"/>
</dbReference>
<keyword evidence="4" id="KW-0233">DNA recombination</keyword>
<evidence type="ECO:0000256" key="2">
    <source>
        <dbReference type="ARBA" id="ARBA00022578"/>
    </source>
</evidence>
<evidence type="ECO:0000256" key="1">
    <source>
        <dbReference type="ARBA" id="ARBA00010075"/>
    </source>
</evidence>
<reference evidence="7" key="1">
    <citation type="submission" date="2019-09" db="EMBL/GenBank/DDBJ databases">
        <title>Distinct polysaccharide growth profiles of human intestinal Prevotella copri isolates.</title>
        <authorList>
            <person name="Fehlner-Peach H."/>
            <person name="Magnabosco C."/>
            <person name="Raghavan V."/>
            <person name="Scher J.U."/>
            <person name="Tett A."/>
            <person name="Cox L.M."/>
            <person name="Gottsegen C."/>
            <person name="Watters A."/>
            <person name="Wiltshire- Gordon J.D."/>
            <person name="Segata N."/>
            <person name="Bonneau R."/>
            <person name="Littman D.R."/>
        </authorList>
    </citation>
    <scope>NUCLEOTIDE SEQUENCE [LARGE SCALE GENOMIC DNA]</scope>
    <source>
        <strain evidence="7">iAQ1179</strain>
    </source>
</reference>
<accession>A0AA90UIF0</accession>
<dbReference type="InterPro" id="IPR012337">
    <property type="entry name" value="RNaseH-like_sf"/>
</dbReference>
<dbReference type="PANTHER" id="PTHR33258">
    <property type="entry name" value="TRANSPOSASE INSL FOR INSERTION SEQUENCE ELEMENT IS186A-RELATED"/>
    <property type="match status" value="1"/>
</dbReference>
<dbReference type="InterPro" id="IPR002559">
    <property type="entry name" value="Transposase_11"/>
</dbReference>
<dbReference type="AlphaFoldDB" id="A0AA90UIF0"/>
<protein>
    <submittedName>
        <fullName evidence="6">IS4 family transposase</fullName>
    </submittedName>
</protein>
<evidence type="ECO:0000256" key="4">
    <source>
        <dbReference type="ARBA" id="ARBA00023172"/>
    </source>
</evidence>
<dbReference type="EMBL" id="VZCW01000339">
    <property type="protein sequence ID" value="MQN13761.1"/>
    <property type="molecule type" value="Genomic_DNA"/>
</dbReference>
<dbReference type="RefSeq" id="WP_153129238.1">
    <property type="nucleotide sequence ID" value="NZ_VZCW01000339.1"/>
</dbReference>
<evidence type="ECO:0000313" key="7">
    <source>
        <dbReference type="Proteomes" id="UP000442105"/>
    </source>
</evidence>
<sequence>MSKIKVHAWDILRMIPDEEIAKIAKDTKVDYCAKVLTGERLFYLLVFAFLSADHVSQRRLESIFNNPTYKTLFNVALDATVTHGSISTRLANVNLDFFEKAFDLLYNRLSQLYTEKELQDKNIVRVDSSMVAETCNKLKKGFTVGKKASNKAERKQIKYTVAYDGFSAKLAEVFSKPEYLSEDIAMPAVVQELIKSDPNHINLYVLDRGFCALKNYELVEDAKAKFVGRIKTNRKMQVIESLMTENTTTDLGKLELVDDLVVFLYDREKKDFSNTKYRVIKAKFKTPRDTTRPNNKGKVKRVENEVFFITNDFDMTPQEIAFCYKKRWDIEVYFKFLKQNLNFSHFLSTNENGIKVILYMTIITSMLVMIYKKENELGFSIAKFNFYLEMQEWVGALLVVINGGDLSKTPFRHVTIRSRIP</sequence>
<keyword evidence="3" id="KW-0238">DNA-binding</keyword>
<comment type="similarity">
    <text evidence="1">Belongs to the transposase 11 family.</text>
</comment>
<dbReference type="InterPro" id="IPR047952">
    <property type="entry name" value="Transpos_IS4"/>
</dbReference>
<evidence type="ECO:0000259" key="5">
    <source>
        <dbReference type="Pfam" id="PF01609"/>
    </source>
</evidence>
<dbReference type="NCBIfam" id="NF033592">
    <property type="entry name" value="transpos_IS4_1"/>
    <property type="match status" value="1"/>
</dbReference>
<dbReference type="GO" id="GO:0004803">
    <property type="term" value="F:transposase activity"/>
    <property type="evidence" value="ECO:0007669"/>
    <property type="project" value="InterPro"/>
</dbReference>
<proteinExistence type="inferred from homology"/>
<dbReference type="Proteomes" id="UP000442105">
    <property type="component" value="Unassembled WGS sequence"/>
</dbReference>
<dbReference type="SUPFAM" id="SSF53098">
    <property type="entry name" value="Ribonuclease H-like"/>
    <property type="match status" value="1"/>
</dbReference>
<evidence type="ECO:0000313" key="6">
    <source>
        <dbReference type="EMBL" id="MQN13761.1"/>
    </source>
</evidence>
<name>A0AA90UIF0_9BACT</name>
<dbReference type="Gene3D" id="3.90.350.10">
    <property type="entry name" value="Transposase Inhibitor Protein From Tn5, Chain A, domain 1"/>
    <property type="match status" value="1"/>
</dbReference>
<dbReference type="Pfam" id="PF01609">
    <property type="entry name" value="DDE_Tnp_1"/>
    <property type="match status" value="1"/>
</dbReference>
<keyword evidence="2" id="KW-0815">Transposition</keyword>
<organism evidence="6 7">
    <name type="scientific">Segatella copri</name>
    <dbReference type="NCBI Taxonomy" id="165179"/>
    <lineage>
        <taxon>Bacteria</taxon>
        <taxon>Pseudomonadati</taxon>
        <taxon>Bacteroidota</taxon>
        <taxon>Bacteroidia</taxon>
        <taxon>Bacteroidales</taxon>
        <taxon>Prevotellaceae</taxon>
        <taxon>Segatella</taxon>
    </lineage>
</organism>